<feature type="domain" description="Lipid/polyisoprenoid-binding YceI-like" evidence="2">
    <location>
        <begin position="22"/>
        <end position="181"/>
    </location>
</feature>
<comment type="similarity">
    <text evidence="1">Belongs to the UPF0312 family.</text>
</comment>
<dbReference type="SUPFAM" id="SSF101874">
    <property type="entry name" value="YceI-like"/>
    <property type="match status" value="1"/>
</dbReference>
<evidence type="ECO:0000256" key="1">
    <source>
        <dbReference type="ARBA" id="ARBA00008812"/>
    </source>
</evidence>
<sequence length="183" mass="19209">MAENTTDPAGTSTTAADLATGHWVLDPATSSVGFRHKSIWGLVTVKGTFTTVSGEGEIDADGRGHGTLVVDAASVDTKKQKLDTHLRSADFFEVEIYPTITFSADSIVADGSGCAQVSGQLTVRGKTRPLTFTAQVAAASPTDVTLTGEVGVDRNDFEMAWKNPGGSMRGIATVTLKTRFTQV</sequence>
<name>A0ABV6V8G6_9ACTN</name>
<evidence type="ECO:0000313" key="3">
    <source>
        <dbReference type="EMBL" id="MFC1410009.1"/>
    </source>
</evidence>
<accession>A0ABV6V8G6</accession>
<protein>
    <submittedName>
        <fullName evidence="3">YceI family protein</fullName>
    </submittedName>
</protein>
<organism evidence="3 4">
    <name type="scientific">Streptacidiphilus alkalitolerans</name>
    <dbReference type="NCBI Taxonomy" id="3342712"/>
    <lineage>
        <taxon>Bacteria</taxon>
        <taxon>Bacillati</taxon>
        <taxon>Actinomycetota</taxon>
        <taxon>Actinomycetes</taxon>
        <taxon>Kitasatosporales</taxon>
        <taxon>Streptomycetaceae</taxon>
        <taxon>Streptacidiphilus</taxon>
    </lineage>
</organism>
<proteinExistence type="inferred from homology"/>
<dbReference type="Gene3D" id="2.40.128.110">
    <property type="entry name" value="Lipid/polyisoprenoid-binding, YceI-like"/>
    <property type="match status" value="1"/>
</dbReference>
<comment type="caution">
    <text evidence="3">The sequence shown here is derived from an EMBL/GenBank/DDBJ whole genome shotgun (WGS) entry which is preliminary data.</text>
</comment>
<dbReference type="Pfam" id="PF04264">
    <property type="entry name" value="YceI"/>
    <property type="match status" value="1"/>
</dbReference>
<dbReference type="PANTHER" id="PTHR34406:SF1">
    <property type="entry name" value="PROTEIN YCEI"/>
    <property type="match status" value="1"/>
</dbReference>
<gene>
    <name evidence="3" type="ORF">ACEZDG_12065</name>
</gene>
<reference evidence="3 4" key="1">
    <citation type="submission" date="2024-09" db="EMBL/GenBank/DDBJ databases">
        <authorList>
            <person name="Lee S.D."/>
        </authorList>
    </citation>
    <scope>NUCLEOTIDE SEQUENCE [LARGE SCALE GENOMIC DNA]</scope>
    <source>
        <strain evidence="3 4">N1-1</strain>
    </source>
</reference>
<dbReference type="InterPro" id="IPR007372">
    <property type="entry name" value="Lipid/polyisoprenoid-bd_YceI"/>
</dbReference>
<evidence type="ECO:0000313" key="4">
    <source>
        <dbReference type="Proteomes" id="UP001592582"/>
    </source>
</evidence>
<dbReference type="PANTHER" id="PTHR34406">
    <property type="entry name" value="PROTEIN YCEI"/>
    <property type="match status" value="1"/>
</dbReference>
<keyword evidence="4" id="KW-1185">Reference proteome</keyword>
<dbReference type="InterPro" id="IPR036761">
    <property type="entry name" value="TTHA0802/YceI-like_sf"/>
</dbReference>
<dbReference type="RefSeq" id="WP_380506824.1">
    <property type="nucleotide sequence ID" value="NZ_JBHEZX010000004.1"/>
</dbReference>
<dbReference type="Proteomes" id="UP001592582">
    <property type="component" value="Unassembled WGS sequence"/>
</dbReference>
<evidence type="ECO:0000259" key="2">
    <source>
        <dbReference type="SMART" id="SM00867"/>
    </source>
</evidence>
<dbReference type="EMBL" id="JBHEZX010000004">
    <property type="protein sequence ID" value="MFC1410009.1"/>
    <property type="molecule type" value="Genomic_DNA"/>
</dbReference>
<dbReference type="SMART" id="SM00867">
    <property type="entry name" value="YceI"/>
    <property type="match status" value="1"/>
</dbReference>